<comment type="caution">
    <text evidence="1">The sequence shown here is derived from an EMBL/GenBank/DDBJ whole genome shotgun (WGS) entry which is preliminary data.</text>
</comment>
<evidence type="ECO:0000313" key="1">
    <source>
        <dbReference type="EMBL" id="KAI4388663.1"/>
    </source>
</evidence>
<proteinExistence type="predicted"/>
<keyword evidence="2" id="KW-1185">Reference proteome</keyword>
<organism evidence="1 2">
    <name type="scientific">Melastoma candidum</name>
    <dbReference type="NCBI Taxonomy" id="119954"/>
    <lineage>
        <taxon>Eukaryota</taxon>
        <taxon>Viridiplantae</taxon>
        <taxon>Streptophyta</taxon>
        <taxon>Embryophyta</taxon>
        <taxon>Tracheophyta</taxon>
        <taxon>Spermatophyta</taxon>
        <taxon>Magnoliopsida</taxon>
        <taxon>eudicotyledons</taxon>
        <taxon>Gunneridae</taxon>
        <taxon>Pentapetalae</taxon>
        <taxon>rosids</taxon>
        <taxon>malvids</taxon>
        <taxon>Myrtales</taxon>
        <taxon>Melastomataceae</taxon>
        <taxon>Melastomatoideae</taxon>
        <taxon>Melastomateae</taxon>
        <taxon>Melastoma</taxon>
    </lineage>
</organism>
<gene>
    <name evidence="1" type="ORF">MLD38_000972</name>
</gene>
<dbReference type="Proteomes" id="UP001057402">
    <property type="component" value="Chromosome 1"/>
</dbReference>
<reference evidence="2" key="1">
    <citation type="journal article" date="2023" name="Front. Plant Sci.">
        <title>Chromosomal-level genome assembly of Melastoma candidum provides insights into trichome evolution.</title>
        <authorList>
            <person name="Zhong Y."/>
            <person name="Wu W."/>
            <person name="Sun C."/>
            <person name="Zou P."/>
            <person name="Liu Y."/>
            <person name="Dai S."/>
            <person name="Zhou R."/>
        </authorList>
    </citation>
    <scope>NUCLEOTIDE SEQUENCE [LARGE SCALE GENOMIC DNA]</scope>
</reference>
<evidence type="ECO:0000313" key="2">
    <source>
        <dbReference type="Proteomes" id="UP001057402"/>
    </source>
</evidence>
<accession>A0ACB9SBS2</accession>
<name>A0ACB9SBS2_9MYRT</name>
<protein>
    <submittedName>
        <fullName evidence="1">Uncharacterized protein</fullName>
    </submittedName>
</protein>
<dbReference type="EMBL" id="CM042880">
    <property type="protein sequence ID" value="KAI4388663.1"/>
    <property type="molecule type" value="Genomic_DNA"/>
</dbReference>
<sequence>MDSVPIRNAGRTPNPSPSTNPADSPPILLPRRCPPSSNDCLPARSLLHNHRNFPASASPSRIMYYLCDSWVDFPAHVVDPLRRCFADGRSAIDLRVSHVRYLFDFARMLQFEFDSGNCRSIAWIDVEGNCFFPKEFASQEFEHDLGWDQDVKVEVGVEFSGGGDVRVEIFGGKRKRGEMVGRTWGEEEEVSSYNKHDDSKRSCLDLGSKSEWVSVRLLNQAEPAYVQVRDFFLSAIRSVDPGATISRIHQYVQSGCMERARYDNFQRQLDIVKKVRGTPNMVYAWHGASAESVSSILAYGFGLPSDASKQGGCGIGVHFSPAQCPQFSALHAEPDDCGEKHIILCRVILGKSEQVLPGCKQSHPSCQNFDSGVDDPSNPKQYVLWFSNVNNYVLPECVVSFKPSETTKGGTGGNPHRKSSVAELFAKMRRDLPSTKIKEVENLYRAFRAGQLAKDSFVKQIRSIAGDAMLLSTIREIRGSA</sequence>